<organism evidence="2 3">
    <name type="scientific">Streptomyces zingiberis</name>
    <dbReference type="NCBI Taxonomy" id="2053010"/>
    <lineage>
        <taxon>Bacteria</taxon>
        <taxon>Bacillati</taxon>
        <taxon>Actinomycetota</taxon>
        <taxon>Actinomycetes</taxon>
        <taxon>Kitasatosporales</taxon>
        <taxon>Streptomycetaceae</taxon>
        <taxon>Streptomyces</taxon>
    </lineage>
</organism>
<dbReference type="PIRSF" id="PIRSF010260">
    <property type="entry name" value="UCP010260"/>
    <property type="match status" value="1"/>
</dbReference>
<evidence type="ECO:0000313" key="2">
    <source>
        <dbReference type="EMBL" id="NJQ00299.1"/>
    </source>
</evidence>
<feature type="domain" description="DUF1990" evidence="1">
    <location>
        <begin position="18"/>
        <end position="177"/>
    </location>
</feature>
<gene>
    <name evidence="2" type="ORF">HCK00_07050</name>
</gene>
<accession>A0ABX1BRD3</accession>
<protein>
    <submittedName>
        <fullName evidence="2">DUF1990 domain-containing protein</fullName>
    </submittedName>
</protein>
<keyword evidence="3" id="KW-1185">Reference proteome</keyword>
<sequence length="184" mass="19716">MAQDVQQAYRAACAARPTYPEVGATCDGPLPAGYPTRARRSLRIGRGPEVFARARDSVLGWGPQRSLGLTVRPGFPPAEGATVMLLARPGGLRLPLPPVPCRVIWTEDGPDRAGFGYGSLPGHPECGEESFTVVRDADGWVRAEIAVFSRAGNGWTRLAGPVGRWAQRRAVGRYLRAVARAARG</sequence>
<reference evidence="2 3" key="1">
    <citation type="submission" date="2020-03" db="EMBL/GenBank/DDBJ databases">
        <title>WGS of actinomycetes isolated from Thailand.</title>
        <authorList>
            <person name="Thawai C."/>
        </authorList>
    </citation>
    <scope>NUCLEOTIDE SEQUENCE [LARGE SCALE GENOMIC DNA]</scope>
    <source>
        <strain evidence="2 3">PLAI 1-29</strain>
    </source>
</reference>
<dbReference type="InterPro" id="IPR014457">
    <property type="entry name" value="UCP010260"/>
</dbReference>
<dbReference type="EMBL" id="JAATEN010000004">
    <property type="protein sequence ID" value="NJQ00299.1"/>
    <property type="molecule type" value="Genomic_DNA"/>
</dbReference>
<proteinExistence type="predicted"/>
<dbReference type="InterPro" id="IPR018960">
    <property type="entry name" value="DUF1990"/>
</dbReference>
<comment type="caution">
    <text evidence="2">The sequence shown here is derived from an EMBL/GenBank/DDBJ whole genome shotgun (WGS) entry which is preliminary data.</text>
</comment>
<dbReference type="Proteomes" id="UP000695264">
    <property type="component" value="Unassembled WGS sequence"/>
</dbReference>
<evidence type="ECO:0000313" key="3">
    <source>
        <dbReference type="Proteomes" id="UP000695264"/>
    </source>
</evidence>
<dbReference type="Pfam" id="PF09348">
    <property type="entry name" value="DUF1990"/>
    <property type="match status" value="1"/>
</dbReference>
<dbReference type="RefSeq" id="WP_168100905.1">
    <property type="nucleotide sequence ID" value="NZ_JAATEN010000004.1"/>
</dbReference>
<dbReference type="PANTHER" id="PTHR34202:SF1">
    <property type="entry name" value="UPF0548 PROTEIN"/>
    <property type="match status" value="1"/>
</dbReference>
<evidence type="ECO:0000259" key="1">
    <source>
        <dbReference type="Pfam" id="PF09348"/>
    </source>
</evidence>
<name>A0ABX1BRD3_9ACTN</name>
<dbReference type="PANTHER" id="PTHR34202">
    <property type="entry name" value="UPF0548 PROTEIN"/>
    <property type="match status" value="1"/>
</dbReference>